<dbReference type="PANTHER" id="PTHR15184:SF71">
    <property type="entry name" value="ATP SYNTHASE SUBUNIT BETA, MITOCHONDRIAL"/>
    <property type="match status" value="1"/>
</dbReference>
<evidence type="ECO:0000256" key="8">
    <source>
        <dbReference type="ARBA" id="ARBA00023065"/>
    </source>
</evidence>
<gene>
    <name evidence="13 15" type="primary">atpD</name>
    <name evidence="15" type="ORF">ISP17_01430</name>
</gene>
<evidence type="ECO:0000256" key="13">
    <source>
        <dbReference type="HAMAP-Rule" id="MF_01347"/>
    </source>
</evidence>
<dbReference type="InterPro" id="IPR036121">
    <property type="entry name" value="ATPase_F1/V1/A1_a/bsu_N_sf"/>
</dbReference>
<name>A0ABW8JNB6_9GAMM</name>
<evidence type="ECO:0000256" key="12">
    <source>
        <dbReference type="ARBA" id="ARBA00024342"/>
    </source>
</evidence>
<dbReference type="SMART" id="SM00382">
    <property type="entry name" value="AAA"/>
    <property type="match status" value="1"/>
</dbReference>
<dbReference type="Proteomes" id="UP001620460">
    <property type="component" value="Unassembled WGS sequence"/>
</dbReference>
<dbReference type="EC" id="7.1.2.2" evidence="13"/>
<evidence type="ECO:0000256" key="5">
    <source>
        <dbReference type="ARBA" id="ARBA00022781"/>
    </source>
</evidence>
<keyword evidence="16" id="KW-1185">Reference proteome</keyword>
<dbReference type="InterPro" id="IPR050053">
    <property type="entry name" value="ATPase_alpha/beta_chains"/>
</dbReference>
<dbReference type="CDD" id="cd18115">
    <property type="entry name" value="ATP-synt_F1_beta_N"/>
    <property type="match status" value="1"/>
</dbReference>
<dbReference type="SUPFAM" id="SSF47917">
    <property type="entry name" value="C-terminal domain of alpha and beta subunits of F1 ATP synthase"/>
    <property type="match status" value="1"/>
</dbReference>
<dbReference type="EMBL" id="JADIKM010000001">
    <property type="protein sequence ID" value="MFK2902607.1"/>
    <property type="molecule type" value="Genomic_DNA"/>
</dbReference>
<evidence type="ECO:0000256" key="10">
    <source>
        <dbReference type="ARBA" id="ARBA00023196"/>
    </source>
</evidence>
<proteinExistence type="inferred from homology"/>
<dbReference type="InterPro" id="IPR000194">
    <property type="entry name" value="ATPase_F1/V1/A1_a/bsu_nucl-bd"/>
</dbReference>
<evidence type="ECO:0000259" key="14">
    <source>
        <dbReference type="SMART" id="SM00382"/>
    </source>
</evidence>
<comment type="catalytic activity">
    <reaction evidence="13">
        <text>ATP + H2O + 4 H(+)(in) = ADP + phosphate + 5 H(+)(out)</text>
        <dbReference type="Rhea" id="RHEA:57720"/>
        <dbReference type="ChEBI" id="CHEBI:15377"/>
        <dbReference type="ChEBI" id="CHEBI:15378"/>
        <dbReference type="ChEBI" id="CHEBI:30616"/>
        <dbReference type="ChEBI" id="CHEBI:43474"/>
        <dbReference type="ChEBI" id="CHEBI:456216"/>
        <dbReference type="EC" id="7.1.2.2"/>
    </reaction>
</comment>
<dbReference type="InterPro" id="IPR027417">
    <property type="entry name" value="P-loop_NTPase"/>
</dbReference>
<evidence type="ECO:0000256" key="9">
    <source>
        <dbReference type="ARBA" id="ARBA00023136"/>
    </source>
</evidence>
<comment type="subcellular location">
    <subcellularLocation>
        <location evidence="13">Cell membrane</location>
        <topology evidence="13">Peripheral membrane protein</topology>
    </subcellularLocation>
    <subcellularLocation>
        <location evidence="1">Membrane</location>
    </subcellularLocation>
</comment>
<keyword evidence="5 13" id="KW-0375">Hydrogen ion transport</keyword>
<evidence type="ECO:0000256" key="4">
    <source>
        <dbReference type="ARBA" id="ARBA00022741"/>
    </source>
</evidence>
<dbReference type="Pfam" id="PF00006">
    <property type="entry name" value="ATP-synt_ab"/>
    <property type="match status" value="1"/>
</dbReference>
<dbReference type="SUPFAM" id="SSF52540">
    <property type="entry name" value="P-loop containing nucleoside triphosphate hydrolases"/>
    <property type="match status" value="1"/>
</dbReference>
<dbReference type="InterPro" id="IPR004100">
    <property type="entry name" value="ATPase_F1/V1/A1_a/bsu_N"/>
</dbReference>
<keyword evidence="6 13" id="KW-0067">ATP-binding</keyword>
<dbReference type="Gene3D" id="3.40.50.300">
    <property type="entry name" value="P-loop containing nucleotide triphosphate hydrolases"/>
    <property type="match status" value="1"/>
</dbReference>
<evidence type="ECO:0000313" key="15">
    <source>
        <dbReference type="EMBL" id="MFK2902607.1"/>
    </source>
</evidence>
<dbReference type="PANTHER" id="PTHR15184">
    <property type="entry name" value="ATP SYNTHASE"/>
    <property type="match status" value="1"/>
</dbReference>
<keyword evidence="4 13" id="KW-0547">Nucleotide-binding</keyword>
<evidence type="ECO:0000256" key="11">
    <source>
        <dbReference type="ARBA" id="ARBA00023310"/>
    </source>
</evidence>
<keyword evidence="11 13" id="KW-0066">ATP synthesis</keyword>
<dbReference type="NCBIfam" id="TIGR01039">
    <property type="entry name" value="atpD"/>
    <property type="match status" value="1"/>
</dbReference>
<evidence type="ECO:0000256" key="6">
    <source>
        <dbReference type="ARBA" id="ARBA00022840"/>
    </source>
</evidence>
<organism evidence="15 16">
    <name type="scientific">Dyella ginsengisoli</name>
    <dbReference type="NCBI Taxonomy" id="363848"/>
    <lineage>
        <taxon>Bacteria</taxon>
        <taxon>Pseudomonadati</taxon>
        <taxon>Pseudomonadota</taxon>
        <taxon>Gammaproteobacteria</taxon>
        <taxon>Lysobacterales</taxon>
        <taxon>Rhodanobacteraceae</taxon>
        <taxon>Dyella</taxon>
    </lineage>
</organism>
<reference evidence="15 16" key="1">
    <citation type="submission" date="2020-10" db="EMBL/GenBank/DDBJ databases">
        <title>Phylogeny of dyella-like bacteria.</title>
        <authorList>
            <person name="Fu J."/>
        </authorList>
    </citation>
    <scope>NUCLEOTIDE SEQUENCE [LARGE SCALE GENOMIC DNA]</scope>
    <source>
        <strain evidence="15 16">Gsoil3046</strain>
    </source>
</reference>
<dbReference type="Pfam" id="PF02874">
    <property type="entry name" value="ATP-synt_ab_N"/>
    <property type="match status" value="1"/>
</dbReference>
<dbReference type="InterPro" id="IPR024034">
    <property type="entry name" value="ATPase_F1/V1_b/a_C"/>
</dbReference>
<sequence>MSQGKVVQIIGAVIDVEFARDQVPQVYDALKIDGTDITLEVQQVLGDGIVRTIALGSTDGLKRGLVARNTGEGIKVPVGKATLGRIMDVLGNPIDEAGPIGEQDRWVIHREAPSYADQAAATDLLETGIKVIDLICPFAKGGKVGLFGGAGVGKTVNMMELINNIAKAHSGLSVFAGVGERTREGNDFYHEMKDSNVLDKVAMVYGQMNEPPGNRLRVALTGLTMAEYFRDEKDETGKGKDVLLFVDNIYRYTLAGTEVSALLGRMPSAVGYQPTLAEEMGVLQERITSTKTGSITSIQAVYVPADDLTDPSPATTFAHLDATVVLSRNIASLGIYPAVDPLDSTSRQLDPNVIGQEHYDVARRVQGTLQRYKELKDIIAILGMDELSEEDKQAVARARKCERFFSQPFHVAEVFTGSPGKYVSLKETIRGFKMIVDGDVDHLPEQAFYMVGGIDEAIKKAEEMGAKKAA</sequence>
<evidence type="ECO:0000256" key="3">
    <source>
        <dbReference type="ARBA" id="ARBA00022475"/>
    </source>
</evidence>
<dbReference type="Gene3D" id="2.40.10.170">
    <property type="match status" value="1"/>
</dbReference>
<dbReference type="RefSeq" id="WP_404629730.1">
    <property type="nucleotide sequence ID" value="NZ_JADIKM010000001.1"/>
</dbReference>
<dbReference type="SUPFAM" id="SSF50615">
    <property type="entry name" value="N-terminal domain of alpha and beta subunits of F1 ATP synthase"/>
    <property type="match status" value="1"/>
</dbReference>
<keyword evidence="9 13" id="KW-0472">Membrane</keyword>
<dbReference type="InterPro" id="IPR005722">
    <property type="entry name" value="ATP_synth_F1_bsu"/>
</dbReference>
<evidence type="ECO:0000313" key="16">
    <source>
        <dbReference type="Proteomes" id="UP001620460"/>
    </source>
</evidence>
<evidence type="ECO:0000256" key="1">
    <source>
        <dbReference type="ARBA" id="ARBA00004370"/>
    </source>
</evidence>
<dbReference type="InterPro" id="IPR020003">
    <property type="entry name" value="ATPase_a/bsu_AS"/>
</dbReference>
<dbReference type="Gene3D" id="1.10.1140.10">
    <property type="entry name" value="Bovine Mitochondrial F1-atpase, Atp Synthase Beta Chain, Chain D, domain 3"/>
    <property type="match status" value="1"/>
</dbReference>
<dbReference type="CDD" id="cd01133">
    <property type="entry name" value="F1-ATPase_beta_CD"/>
    <property type="match status" value="1"/>
</dbReference>
<keyword evidence="7 13" id="KW-1278">Translocase</keyword>
<comment type="function">
    <text evidence="13">Produces ATP from ADP in the presence of a proton gradient across the membrane. The catalytic sites are hosted primarily by the beta subunits.</text>
</comment>
<keyword evidence="2 13" id="KW-0813">Transport</keyword>
<protein>
    <recommendedName>
        <fullName evidence="13">ATP synthase subunit beta</fullName>
        <ecNumber evidence="13">7.1.2.2</ecNumber>
    </recommendedName>
    <alternativeName>
        <fullName evidence="13">ATP synthase F1 sector subunit beta</fullName>
    </alternativeName>
    <alternativeName>
        <fullName evidence="13">F-ATPase subunit beta</fullName>
    </alternativeName>
</protein>
<evidence type="ECO:0000256" key="2">
    <source>
        <dbReference type="ARBA" id="ARBA00022448"/>
    </source>
</evidence>
<evidence type="ECO:0000256" key="7">
    <source>
        <dbReference type="ARBA" id="ARBA00022967"/>
    </source>
</evidence>
<dbReference type="Pfam" id="PF22919">
    <property type="entry name" value="ATP-synt_VA_C"/>
    <property type="match status" value="1"/>
</dbReference>
<keyword evidence="3 13" id="KW-1003">Cell membrane</keyword>
<comment type="caution">
    <text evidence="15">The sequence shown here is derived from an EMBL/GenBank/DDBJ whole genome shotgun (WGS) entry which is preliminary data.</text>
</comment>
<feature type="binding site" evidence="13">
    <location>
        <begin position="148"/>
        <end position="155"/>
    </location>
    <ligand>
        <name>ATP</name>
        <dbReference type="ChEBI" id="CHEBI:30616"/>
    </ligand>
</feature>
<dbReference type="CDD" id="cd18110">
    <property type="entry name" value="ATP-synt_F1_beta_C"/>
    <property type="match status" value="1"/>
</dbReference>
<dbReference type="InterPro" id="IPR003593">
    <property type="entry name" value="AAA+_ATPase"/>
</dbReference>
<keyword evidence="8 13" id="KW-0406">Ion transport</keyword>
<comment type="similarity">
    <text evidence="12">Belongs to the ATPase alpha/beta chains family. T3SS ATPase subfamily.</text>
</comment>
<dbReference type="PROSITE" id="PS00152">
    <property type="entry name" value="ATPASE_ALPHA_BETA"/>
    <property type="match status" value="1"/>
</dbReference>
<accession>A0ABW8JNB6</accession>
<dbReference type="InterPro" id="IPR055190">
    <property type="entry name" value="ATP-synt_VA_C"/>
</dbReference>
<dbReference type="HAMAP" id="MF_01347">
    <property type="entry name" value="ATP_synth_beta_bact"/>
    <property type="match status" value="1"/>
</dbReference>
<keyword evidence="10 13" id="KW-0139">CF(1)</keyword>
<feature type="domain" description="AAA+ ATPase" evidence="14">
    <location>
        <begin position="140"/>
        <end position="331"/>
    </location>
</feature>